<dbReference type="Pfam" id="PF00694">
    <property type="entry name" value="Aconitase_C"/>
    <property type="match status" value="1"/>
</dbReference>
<dbReference type="InterPro" id="IPR004431">
    <property type="entry name" value="3-IsopropMal_deHydase_ssu"/>
</dbReference>
<sequence length="210" mass="23021">MKPFTTVTGAAVPLPLANIDTDVIIRVERMTNRSPSAMRKYAFEALRYLGDGSENPDSPFNQEIYRDAPILLTGDNFGCGSSREPAVWAIASLGVRCVIAESFGDIFFSNCFQNGLLALVLPPAEIALLASEANGSANFKVDLTQQIVTSPSGTVYPFDVDPIRKELLLEGLDEIGQTLKWSDAITAWQTADRIARPWVWQSPIARMPKD</sequence>
<name>A0A3R7F3F1_9BURK</name>
<keyword evidence="10" id="KW-0100">Branched-chain amino acid biosynthesis</keyword>
<evidence type="ECO:0000256" key="3">
    <source>
        <dbReference type="ARBA" id="ARBA00004729"/>
    </source>
</evidence>
<evidence type="ECO:0000256" key="8">
    <source>
        <dbReference type="ARBA" id="ARBA00022605"/>
    </source>
</evidence>
<evidence type="ECO:0000259" key="11">
    <source>
        <dbReference type="Pfam" id="PF00694"/>
    </source>
</evidence>
<comment type="subunit">
    <text evidence="5">Heterodimer of LeuC and LeuD.</text>
</comment>
<dbReference type="EMBL" id="MCAS01000056">
    <property type="protein sequence ID" value="RKF33358.1"/>
    <property type="molecule type" value="Genomic_DNA"/>
</dbReference>
<dbReference type="UniPathway" id="UPA00048">
    <property type="reaction ID" value="UER00071"/>
</dbReference>
<evidence type="ECO:0000256" key="1">
    <source>
        <dbReference type="ARBA" id="ARBA00000491"/>
    </source>
</evidence>
<comment type="pathway">
    <text evidence="3">Amino-acid biosynthesis; L-leucine biosynthesis; L-leucine from 3-methyl-2-oxobutanoate: step 2/4.</text>
</comment>
<evidence type="ECO:0000256" key="10">
    <source>
        <dbReference type="ARBA" id="ARBA00023304"/>
    </source>
</evidence>
<feature type="domain" description="Aconitase A/isopropylmalate dehydratase small subunit swivel" evidence="11">
    <location>
        <begin position="1"/>
        <end position="122"/>
    </location>
</feature>
<dbReference type="AlphaFoldDB" id="A0A3R7F3F1"/>
<dbReference type="Gene3D" id="3.20.19.10">
    <property type="entry name" value="Aconitase, domain 4"/>
    <property type="match status" value="1"/>
</dbReference>
<evidence type="ECO:0000256" key="7">
    <source>
        <dbReference type="ARBA" id="ARBA00022430"/>
    </source>
</evidence>
<dbReference type="GO" id="GO:0009316">
    <property type="term" value="C:3-isopropylmalate dehydratase complex"/>
    <property type="evidence" value="ECO:0007669"/>
    <property type="project" value="InterPro"/>
</dbReference>
<dbReference type="CDD" id="cd01577">
    <property type="entry name" value="IPMI_Swivel"/>
    <property type="match status" value="1"/>
</dbReference>
<dbReference type="GO" id="GO:0003861">
    <property type="term" value="F:3-isopropylmalate dehydratase activity"/>
    <property type="evidence" value="ECO:0007669"/>
    <property type="project" value="UniProtKB-EC"/>
</dbReference>
<dbReference type="PANTHER" id="PTHR43345:SF5">
    <property type="entry name" value="3-ISOPROPYLMALATE DEHYDRATASE SMALL SUBUNIT"/>
    <property type="match status" value="1"/>
</dbReference>
<evidence type="ECO:0000256" key="5">
    <source>
        <dbReference type="ARBA" id="ARBA00011271"/>
    </source>
</evidence>
<dbReference type="RefSeq" id="WP_120348475.1">
    <property type="nucleotide sequence ID" value="NZ_MCAS01000056.1"/>
</dbReference>
<dbReference type="InterPro" id="IPR050075">
    <property type="entry name" value="LeuD"/>
</dbReference>
<dbReference type="InterPro" id="IPR033940">
    <property type="entry name" value="IPMI_Swivel"/>
</dbReference>
<keyword evidence="9" id="KW-0456">Lyase</keyword>
<comment type="similarity">
    <text evidence="4">Belongs to the LeuD family. LeuD type 1 subfamily.</text>
</comment>
<dbReference type="SUPFAM" id="SSF52016">
    <property type="entry name" value="LeuD/IlvD-like"/>
    <property type="match status" value="1"/>
</dbReference>
<dbReference type="PANTHER" id="PTHR43345">
    <property type="entry name" value="3-ISOPROPYLMALATE DEHYDRATASE SMALL SUBUNIT 2-RELATED-RELATED"/>
    <property type="match status" value="1"/>
</dbReference>
<keyword evidence="8" id="KW-0028">Amino-acid biosynthesis</keyword>
<dbReference type="OrthoDB" id="9777465at2"/>
<dbReference type="GO" id="GO:0009098">
    <property type="term" value="P:L-leucine biosynthetic process"/>
    <property type="evidence" value="ECO:0007669"/>
    <property type="project" value="UniProtKB-UniPathway"/>
</dbReference>
<gene>
    <name evidence="12" type="ORF">BCY88_09850</name>
</gene>
<comment type="catalytic activity">
    <reaction evidence="1">
        <text>(2R,3S)-3-isopropylmalate = (2S)-2-isopropylmalate</text>
        <dbReference type="Rhea" id="RHEA:32287"/>
        <dbReference type="ChEBI" id="CHEBI:1178"/>
        <dbReference type="ChEBI" id="CHEBI:35121"/>
        <dbReference type="EC" id="4.2.1.33"/>
    </reaction>
</comment>
<comment type="caution">
    <text evidence="12">The sequence shown here is derived from an EMBL/GenBank/DDBJ whole genome shotgun (WGS) entry which is preliminary data.</text>
</comment>
<dbReference type="NCBIfam" id="NF002458">
    <property type="entry name" value="PRK01641.1"/>
    <property type="match status" value="1"/>
</dbReference>
<evidence type="ECO:0000256" key="6">
    <source>
        <dbReference type="ARBA" id="ARBA00011998"/>
    </source>
</evidence>
<dbReference type="Proteomes" id="UP000283709">
    <property type="component" value="Unassembled WGS sequence"/>
</dbReference>
<proteinExistence type="inferred from homology"/>
<dbReference type="InterPro" id="IPR015928">
    <property type="entry name" value="Aconitase/3IPM_dehydase_swvl"/>
</dbReference>
<evidence type="ECO:0000256" key="2">
    <source>
        <dbReference type="ARBA" id="ARBA00002695"/>
    </source>
</evidence>
<comment type="function">
    <text evidence="2">Catalyzes the isomerization between 2-isopropylmalate and 3-isopropylmalate, via the formation of 2-isopropylmaleate.</text>
</comment>
<dbReference type="InterPro" id="IPR000573">
    <property type="entry name" value="AconitaseA/IPMdHydase_ssu_swvl"/>
</dbReference>
<accession>A0A3R7F3F1</accession>
<dbReference type="NCBIfam" id="TIGR00171">
    <property type="entry name" value="leuD"/>
    <property type="match status" value="1"/>
</dbReference>
<evidence type="ECO:0000256" key="9">
    <source>
        <dbReference type="ARBA" id="ARBA00023239"/>
    </source>
</evidence>
<protein>
    <recommendedName>
        <fullName evidence="6">3-isopropylmalate dehydratase</fullName>
        <ecNumber evidence="6">4.2.1.33</ecNumber>
    </recommendedName>
</protein>
<evidence type="ECO:0000256" key="4">
    <source>
        <dbReference type="ARBA" id="ARBA00009845"/>
    </source>
</evidence>
<evidence type="ECO:0000313" key="12">
    <source>
        <dbReference type="EMBL" id="RKF33358.1"/>
    </source>
</evidence>
<keyword evidence="7" id="KW-0432">Leucine biosynthesis</keyword>
<organism evidence="12 13">
    <name type="scientific">Paraburkholderia fungorum</name>
    <dbReference type="NCBI Taxonomy" id="134537"/>
    <lineage>
        <taxon>Bacteria</taxon>
        <taxon>Pseudomonadati</taxon>
        <taxon>Pseudomonadota</taxon>
        <taxon>Betaproteobacteria</taxon>
        <taxon>Burkholderiales</taxon>
        <taxon>Burkholderiaceae</taxon>
        <taxon>Paraburkholderia</taxon>
    </lineage>
</organism>
<dbReference type="EC" id="4.2.1.33" evidence="6"/>
<reference evidence="12 13" key="1">
    <citation type="submission" date="2016-07" db="EMBL/GenBank/DDBJ databases">
        <title>Genome analysis of Burkholderia fungorum ES3-20.</title>
        <authorList>
            <person name="Xu D."/>
            <person name="Yao R."/>
            <person name="Zheng S."/>
        </authorList>
    </citation>
    <scope>NUCLEOTIDE SEQUENCE [LARGE SCALE GENOMIC DNA]</scope>
    <source>
        <strain evidence="12 13">ES3-20</strain>
    </source>
</reference>
<evidence type="ECO:0000313" key="13">
    <source>
        <dbReference type="Proteomes" id="UP000283709"/>
    </source>
</evidence>